<gene>
    <name evidence="1" type="ORF">CFP71_40320</name>
</gene>
<dbReference type="EMBL" id="NMQT01000186">
    <property type="protein sequence ID" value="OXM44455.1"/>
    <property type="molecule type" value="Genomic_DNA"/>
</dbReference>
<proteinExistence type="predicted"/>
<keyword evidence="2" id="KW-1185">Reference proteome</keyword>
<organism evidence="1 2">
    <name type="scientific">Amycolatopsis thailandensis</name>
    <dbReference type="NCBI Taxonomy" id="589330"/>
    <lineage>
        <taxon>Bacteria</taxon>
        <taxon>Bacillati</taxon>
        <taxon>Actinomycetota</taxon>
        <taxon>Actinomycetes</taxon>
        <taxon>Pseudonocardiales</taxon>
        <taxon>Pseudonocardiaceae</taxon>
        <taxon>Amycolatopsis</taxon>
    </lineage>
</organism>
<evidence type="ECO:0000313" key="1">
    <source>
        <dbReference type="EMBL" id="OXM44455.1"/>
    </source>
</evidence>
<accession>A0A229RCZ3</accession>
<protein>
    <submittedName>
        <fullName evidence="1">Uncharacterized protein</fullName>
    </submittedName>
</protein>
<dbReference type="Proteomes" id="UP000215223">
    <property type="component" value="Unassembled WGS sequence"/>
</dbReference>
<dbReference type="OrthoDB" id="4512558at2"/>
<evidence type="ECO:0000313" key="2">
    <source>
        <dbReference type="Proteomes" id="UP000215223"/>
    </source>
</evidence>
<sequence>MAESLVDGERVSTWELKDAGPDDFPELREIRRTGDQSLRNAARALLFGLGGPEALGEHDLALVRRLIRGKIADEVPVAMRSCEFWYAIPTTDQAAVLDAFGLSDPEPVTMSLGAEIRNQHYHGSGHQRCARIYVSPVLDGWTFVFGRPSDDQHPASVTDESTWSIEPREQYQAMLANEKVRREVDRDRCVVLSRRFGAAHQYWRGYGDSTTSWCVAEKGELVRSYDVSAPEESVGELAAENGYLLPHEDTPLPEGWADDIVHTDNPLDWQREWVRRHRRLKAELGLPDHCDADTIAEAISVHPGKIGPDTRIEGHGVIALTRCGREYGHPRTLLRGLTYTPAPEPPSLLDEDQT</sequence>
<name>A0A229RCZ3_9PSEU</name>
<dbReference type="AlphaFoldDB" id="A0A229RCZ3"/>
<comment type="caution">
    <text evidence="1">The sequence shown here is derived from an EMBL/GenBank/DDBJ whole genome shotgun (WGS) entry which is preliminary data.</text>
</comment>
<reference evidence="1 2" key="1">
    <citation type="submission" date="2017-07" db="EMBL/GenBank/DDBJ databases">
        <title>Amycolatopsis thailandensis Genome sequencing and assembly.</title>
        <authorList>
            <person name="Kaur N."/>
            <person name="Mayilraj S."/>
        </authorList>
    </citation>
    <scope>NUCLEOTIDE SEQUENCE [LARGE SCALE GENOMIC DNA]</scope>
    <source>
        <strain evidence="1 2">JCM 16380</strain>
    </source>
</reference>